<feature type="domain" description="PTS EIIA type-2" evidence="7">
    <location>
        <begin position="1"/>
        <end position="145"/>
    </location>
</feature>
<keyword evidence="2" id="KW-0813">Transport</keyword>
<evidence type="ECO:0000313" key="8">
    <source>
        <dbReference type="EMBL" id="VDN46982.1"/>
    </source>
</evidence>
<dbReference type="Gene3D" id="3.40.930.10">
    <property type="entry name" value="Mannitol-specific EII, Chain A"/>
    <property type="match status" value="1"/>
</dbReference>
<keyword evidence="3" id="KW-0597">Phosphoprotein</keyword>
<dbReference type="PROSITE" id="PS00372">
    <property type="entry name" value="PTS_EIIA_TYPE_2_HIS"/>
    <property type="match status" value="1"/>
</dbReference>
<protein>
    <submittedName>
        <fullName evidence="8">Phosphotransferase system (PTS) fructose-specific enzyme IIA component</fullName>
        <ecNumber evidence="8">2.7.1.202</ecNumber>
    </submittedName>
</protein>
<dbReference type="PROSITE" id="PS51094">
    <property type="entry name" value="PTS_EIIA_TYPE_2"/>
    <property type="match status" value="1"/>
</dbReference>
<dbReference type="OrthoDB" id="95460at2"/>
<evidence type="ECO:0000259" key="7">
    <source>
        <dbReference type="PROSITE" id="PS51094"/>
    </source>
</evidence>
<dbReference type="NCBIfam" id="TIGR00848">
    <property type="entry name" value="fruA"/>
    <property type="match status" value="1"/>
</dbReference>
<dbReference type="PANTHER" id="PTHR47738">
    <property type="entry name" value="PTS SYSTEM FRUCTOSE-LIKE EIIA COMPONENT-RELATED"/>
    <property type="match status" value="1"/>
</dbReference>
<dbReference type="EMBL" id="LR130778">
    <property type="protein sequence ID" value="VDN46982.1"/>
    <property type="molecule type" value="Genomic_DNA"/>
</dbReference>
<dbReference type="InterPro" id="IPR002178">
    <property type="entry name" value="PTS_EIIA_type-2_dom"/>
</dbReference>
<dbReference type="EC" id="2.7.1.202" evidence="8"/>
<keyword evidence="9" id="KW-1185">Reference proteome</keyword>
<proteinExistence type="predicted"/>
<dbReference type="CDD" id="cd00211">
    <property type="entry name" value="PTS_IIA_fru"/>
    <property type="match status" value="1"/>
</dbReference>
<accession>A0A3P7RWA9</accession>
<evidence type="ECO:0000256" key="2">
    <source>
        <dbReference type="ARBA" id="ARBA00022448"/>
    </source>
</evidence>
<sequence length="148" mass="16440">MLINEELIVIPVQQKTKEGVITELAEVAVSVGRVADKAKYVAAVLKREEEYSTAVGFHVAIPHGKTDAVTEPFLMYGRVDKVDWNALDGEPVDHVFMIGVPEKEAGSTHLQILAKLSRRLMKEEFRSELTQATDAQAIIDVLKKNELL</sequence>
<dbReference type="GO" id="GO:0009401">
    <property type="term" value="P:phosphoenolpyruvate-dependent sugar phosphotransferase system"/>
    <property type="evidence" value="ECO:0007669"/>
    <property type="project" value="UniProtKB-KW"/>
</dbReference>
<dbReference type="PANTHER" id="PTHR47738:SF2">
    <property type="entry name" value="PTS SYSTEM FRUCTOSE-LIKE EIIA COMPONENT"/>
    <property type="match status" value="1"/>
</dbReference>
<dbReference type="RefSeq" id="WP_125136390.1">
    <property type="nucleotide sequence ID" value="NZ_LR130778.1"/>
</dbReference>
<dbReference type="InterPro" id="IPR051541">
    <property type="entry name" value="PTS_SugarTrans_NitroReg"/>
</dbReference>
<evidence type="ECO:0000256" key="5">
    <source>
        <dbReference type="ARBA" id="ARBA00022679"/>
    </source>
</evidence>
<reference evidence="8 9" key="1">
    <citation type="submission" date="2018-09" db="EMBL/GenBank/DDBJ databases">
        <authorList>
            <person name="Postec A."/>
        </authorList>
    </citation>
    <scope>NUCLEOTIDE SEQUENCE [LARGE SCALE GENOMIC DNA]</scope>
    <source>
        <strain evidence="8">70B-A</strain>
    </source>
</reference>
<dbReference type="GO" id="GO:0005737">
    <property type="term" value="C:cytoplasm"/>
    <property type="evidence" value="ECO:0007669"/>
    <property type="project" value="UniProtKB-SubCell"/>
</dbReference>
<dbReference type="FunFam" id="3.40.930.10:FF:000009">
    <property type="entry name" value="PTS system, fructose specific IIABC component"/>
    <property type="match status" value="1"/>
</dbReference>
<keyword evidence="4" id="KW-0762">Sugar transport</keyword>
<dbReference type="GO" id="GO:0016020">
    <property type="term" value="C:membrane"/>
    <property type="evidence" value="ECO:0007669"/>
    <property type="project" value="InterPro"/>
</dbReference>
<evidence type="ECO:0000256" key="1">
    <source>
        <dbReference type="ARBA" id="ARBA00004496"/>
    </source>
</evidence>
<dbReference type="KEGG" id="cbar:PATL70BA_1107"/>
<dbReference type="InterPro" id="IPR016152">
    <property type="entry name" value="PTrfase/Anion_transptr"/>
</dbReference>
<keyword evidence="6" id="KW-0598">Phosphotransferase system</keyword>
<evidence type="ECO:0000313" key="9">
    <source>
        <dbReference type="Proteomes" id="UP000279029"/>
    </source>
</evidence>
<dbReference type="Pfam" id="PF00359">
    <property type="entry name" value="PTS_EIIA_2"/>
    <property type="match status" value="1"/>
</dbReference>
<dbReference type="GO" id="GO:0008982">
    <property type="term" value="F:protein-N(PI)-phosphohistidine-sugar phosphotransferase activity"/>
    <property type="evidence" value="ECO:0007669"/>
    <property type="project" value="InterPro"/>
</dbReference>
<organism evidence="8 9">
    <name type="scientific">Petrocella atlantisensis</name>
    <dbReference type="NCBI Taxonomy" id="2173034"/>
    <lineage>
        <taxon>Bacteria</taxon>
        <taxon>Bacillati</taxon>
        <taxon>Bacillota</taxon>
        <taxon>Clostridia</taxon>
        <taxon>Lachnospirales</taxon>
        <taxon>Vallitaleaceae</taxon>
        <taxon>Petrocella</taxon>
    </lineage>
</organism>
<gene>
    <name evidence="8" type="ORF">PATL70BA_1107</name>
</gene>
<evidence type="ECO:0000256" key="4">
    <source>
        <dbReference type="ARBA" id="ARBA00022597"/>
    </source>
</evidence>
<name>A0A3P7RWA9_9FIRM</name>
<keyword evidence="5 8" id="KW-0808">Transferase</keyword>
<dbReference type="Proteomes" id="UP000279029">
    <property type="component" value="Chromosome"/>
</dbReference>
<evidence type="ECO:0000256" key="6">
    <source>
        <dbReference type="ARBA" id="ARBA00022683"/>
    </source>
</evidence>
<comment type="subcellular location">
    <subcellularLocation>
        <location evidence="1">Cytoplasm</location>
    </subcellularLocation>
</comment>
<evidence type="ECO:0000256" key="3">
    <source>
        <dbReference type="ARBA" id="ARBA00022553"/>
    </source>
</evidence>
<dbReference type="SUPFAM" id="SSF55804">
    <property type="entry name" value="Phoshotransferase/anion transport protein"/>
    <property type="match status" value="1"/>
</dbReference>
<dbReference type="AlphaFoldDB" id="A0A3P7RWA9"/>
<dbReference type="InterPro" id="IPR004715">
    <property type="entry name" value="PTS_IIA_fruc"/>
</dbReference>